<dbReference type="GeneID" id="17319833"/>
<feature type="transmembrane region" description="Helical" evidence="2">
    <location>
        <begin position="320"/>
        <end position="338"/>
    </location>
</feature>
<feature type="compositionally biased region" description="Basic and acidic residues" evidence="1">
    <location>
        <begin position="377"/>
        <end position="388"/>
    </location>
</feature>
<evidence type="ECO:0000256" key="2">
    <source>
        <dbReference type="SAM" id="Phobius"/>
    </source>
</evidence>
<evidence type="ECO:0000256" key="1">
    <source>
        <dbReference type="SAM" id="MobiDB-lite"/>
    </source>
</evidence>
<organism evidence="3 4">
    <name type="scientific">Chondrus crispus</name>
    <name type="common">Carrageen Irish moss</name>
    <name type="synonym">Polymorpha crispa</name>
    <dbReference type="NCBI Taxonomy" id="2769"/>
    <lineage>
        <taxon>Eukaryota</taxon>
        <taxon>Rhodophyta</taxon>
        <taxon>Florideophyceae</taxon>
        <taxon>Rhodymeniophycidae</taxon>
        <taxon>Gigartinales</taxon>
        <taxon>Gigartinaceae</taxon>
        <taxon>Chondrus</taxon>
    </lineage>
</organism>
<name>R7Q526_CHOCR</name>
<evidence type="ECO:0000313" key="4">
    <source>
        <dbReference type="Proteomes" id="UP000012073"/>
    </source>
</evidence>
<proteinExistence type="predicted"/>
<accession>R7Q526</accession>
<keyword evidence="4" id="KW-1185">Reference proteome</keyword>
<dbReference type="KEGG" id="ccp:CHC_T00008133001"/>
<gene>
    <name evidence="3" type="ORF">CHC_T00008133001</name>
</gene>
<feature type="transmembrane region" description="Helical" evidence="2">
    <location>
        <begin position="202"/>
        <end position="223"/>
    </location>
</feature>
<protein>
    <submittedName>
        <fullName evidence="3">Uncharacterized protein</fullName>
    </submittedName>
</protein>
<dbReference type="Proteomes" id="UP000012073">
    <property type="component" value="Unassembled WGS sequence"/>
</dbReference>
<dbReference type="Gramene" id="CDF32461">
    <property type="protein sequence ID" value="CDF32461"/>
    <property type="gene ID" value="CHC_T00008133001"/>
</dbReference>
<dbReference type="RefSeq" id="XP_005712126.1">
    <property type="nucleotide sequence ID" value="XM_005712069.1"/>
</dbReference>
<keyword evidence="2" id="KW-0472">Membrane</keyword>
<dbReference type="AlphaFoldDB" id="R7Q526"/>
<reference evidence="4" key="1">
    <citation type="journal article" date="2013" name="Proc. Natl. Acad. Sci. U.S.A.">
        <title>Genome structure and metabolic features in the red seaweed Chondrus crispus shed light on evolution of the Archaeplastida.</title>
        <authorList>
            <person name="Collen J."/>
            <person name="Porcel B."/>
            <person name="Carre W."/>
            <person name="Ball S.G."/>
            <person name="Chaparro C."/>
            <person name="Tonon T."/>
            <person name="Barbeyron T."/>
            <person name="Michel G."/>
            <person name="Noel B."/>
            <person name="Valentin K."/>
            <person name="Elias M."/>
            <person name="Artiguenave F."/>
            <person name="Arun A."/>
            <person name="Aury J.M."/>
            <person name="Barbosa-Neto J.F."/>
            <person name="Bothwell J.H."/>
            <person name="Bouget F.Y."/>
            <person name="Brillet L."/>
            <person name="Cabello-Hurtado F."/>
            <person name="Capella-Gutierrez S."/>
            <person name="Charrier B."/>
            <person name="Cladiere L."/>
            <person name="Cock J.M."/>
            <person name="Coelho S.M."/>
            <person name="Colleoni C."/>
            <person name="Czjzek M."/>
            <person name="Da Silva C."/>
            <person name="Delage L."/>
            <person name="Denoeud F."/>
            <person name="Deschamps P."/>
            <person name="Dittami S.M."/>
            <person name="Gabaldon T."/>
            <person name="Gachon C.M."/>
            <person name="Groisillier A."/>
            <person name="Herve C."/>
            <person name="Jabbari K."/>
            <person name="Katinka M."/>
            <person name="Kloareg B."/>
            <person name="Kowalczyk N."/>
            <person name="Labadie K."/>
            <person name="Leblanc C."/>
            <person name="Lopez P.J."/>
            <person name="McLachlan D.H."/>
            <person name="Meslet-Cladiere L."/>
            <person name="Moustafa A."/>
            <person name="Nehr Z."/>
            <person name="Nyvall Collen P."/>
            <person name="Panaud O."/>
            <person name="Partensky F."/>
            <person name="Poulain J."/>
            <person name="Rensing S.A."/>
            <person name="Rousvoal S."/>
            <person name="Samson G."/>
            <person name="Symeonidi A."/>
            <person name="Weissenbach J."/>
            <person name="Zambounis A."/>
            <person name="Wincker P."/>
            <person name="Boyen C."/>
        </authorList>
    </citation>
    <scope>NUCLEOTIDE SEQUENCE [LARGE SCALE GENOMIC DNA]</scope>
    <source>
        <strain evidence="4">cv. Stackhouse</strain>
    </source>
</reference>
<evidence type="ECO:0000313" key="3">
    <source>
        <dbReference type="EMBL" id="CDF32461.1"/>
    </source>
</evidence>
<feature type="region of interest" description="Disordered" evidence="1">
    <location>
        <begin position="367"/>
        <end position="390"/>
    </location>
</feature>
<dbReference type="EMBL" id="HG001495">
    <property type="protein sequence ID" value="CDF32461.1"/>
    <property type="molecule type" value="Genomic_DNA"/>
</dbReference>
<sequence>MSDARGGSSAGLVRNISLQRQQYGVQPSPRIAHEGVPRVSSFSPMVANQAPAPMYCPSHDEDADGMVPDLQPHDDLQQHQMVARLRRPRSLGYERDMERESIADSNDSPVSRARERSIFVDNGCDSGSDFSKPDYIYSMQQLHCINGPPSDIHVSPFSICEDSWLIAQIRHALLLGIAPMHIFIPPASRMCAMGSPDLEAKFLFLSATSVMIAVVAVVFSFSLSSAQPLLLPTVAIALTPAVGRYSGSLTMATVTCAIGVISYAVTTARLASVVMLVWTSLVPVLSFAALGTRAGVASSFATAAAVFAADFSGPLPEARVSLAGTIAAWVLFLGWTGVVQTQIRKMKCGSGRAVWGQTWAGGGYYSDESASRGGRSSMERKRGEHTSGDVDALVPDAADRVFPTSTMY</sequence>
<keyword evidence="2" id="KW-1133">Transmembrane helix</keyword>
<keyword evidence="2" id="KW-0812">Transmembrane</keyword>